<dbReference type="InterPro" id="IPR016160">
    <property type="entry name" value="Ald_DH_CS_CYS"/>
</dbReference>
<evidence type="ECO:0000256" key="3">
    <source>
        <dbReference type="ARBA" id="ARBA00023002"/>
    </source>
</evidence>
<dbReference type="RefSeq" id="WP_050460117.1">
    <property type="nucleotide sequence ID" value="NZ_CP011948.1"/>
</dbReference>
<geneLocation type="plasmid" evidence="7 8">
    <name>pHG1</name>
</geneLocation>
<dbReference type="KEGG" id="hgi:ABY42_16215"/>
<dbReference type="GO" id="GO:0016620">
    <property type="term" value="F:oxidoreductase activity, acting on the aldehyde or oxo group of donors, NAD or NADP as acceptor"/>
    <property type="evidence" value="ECO:0007669"/>
    <property type="project" value="InterPro"/>
</dbReference>
<dbReference type="PANTHER" id="PTHR11699">
    <property type="entry name" value="ALDEHYDE DEHYDROGENASE-RELATED"/>
    <property type="match status" value="1"/>
</dbReference>
<comment type="subunit">
    <text evidence="2">Homotetramer.</text>
</comment>
<keyword evidence="3 5" id="KW-0560">Oxidoreductase</keyword>
<feature type="active site" evidence="4">
    <location>
        <position position="275"/>
    </location>
</feature>
<gene>
    <name evidence="7" type="ORF">ABY42_16215</name>
</gene>
<dbReference type="GeneID" id="25247529"/>
<feature type="domain" description="Aldehyde dehydrogenase" evidence="6">
    <location>
        <begin position="40"/>
        <end position="501"/>
    </location>
</feature>
<evidence type="ECO:0000313" key="8">
    <source>
        <dbReference type="Proteomes" id="UP000066124"/>
    </source>
</evidence>
<reference evidence="8" key="1">
    <citation type="journal article" date="2015" name="J. Biotechnol.">
        <title>Complete genome sequence of Haloferax gibbonsii strain ARA6, a potential producer of polyhydroxyalkanoates and halocins isolated from Araruama, Rio de Janeiro, Brasil.</title>
        <authorList>
            <person name="Pinto L.H."/>
            <person name="D'Alincourt Carvalho-Assef A.P."/>
            <person name="Vieira R.P."/>
            <person name="Clementino M.M."/>
            <person name="Albano R.M."/>
        </authorList>
    </citation>
    <scope>NUCLEOTIDE SEQUENCE [LARGE SCALE GENOMIC DNA]</scope>
    <source>
        <strain evidence="8">ARA6</strain>
        <plasmid evidence="8">Plasmid pHG1</plasmid>
    </source>
</reference>
<dbReference type="InterPro" id="IPR015590">
    <property type="entry name" value="Aldehyde_DH_dom"/>
</dbReference>
<dbReference type="InterPro" id="IPR016161">
    <property type="entry name" value="Ald_DH/histidinol_DH"/>
</dbReference>
<evidence type="ECO:0000256" key="2">
    <source>
        <dbReference type="ARBA" id="ARBA00011881"/>
    </source>
</evidence>
<dbReference type="EMBL" id="CP011948">
    <property type="protein sequence ID" value="AKU09345.1"/>
    <property type="molecule type" value="Genomic_DNA"/>
</dbReference>
<dbReference type="FunFam" id="3.40.605.10:FF:000007">
    <property type="entry name" value="NAD/NADP-dependent betaine aldehyde dehydrogenase"/>
    <property type="match status" value="1"/>
</dbReference>
<evidence type="ECO:0000256" key="5">
    <source>
        <dbReference type="RuleBase" id="RU003345"/>
    </source>
</evidence>
<comment type="similarity">
    <text evidence="1 5">Belongs to the aldehyde dehydrogenase family.</text>
</comment>
<dbReference type="PROSITE" id="PS00070">
    <property type="entry name" value="ALDEHYDE_DEHYDR_CYS"/>
    <property type="match status" value="1"/>
</dbReference>
<dbReference type="AlphaFoldDB" id="A0A0K1IYF2"/>
<protein>
    <submittedName>
        <fullName evidence="7">Betaine-aldehyde dehydrogenase</fullName>
    </submittedName>
</protein>
<dbReference type="PATRIC" id="fig|35746.4.peg.3500"/>
<sequence>MSIDSQTSAERENQIKQRHRDVAADLIPADDGQLYIGGEWVDSETGQTFNTYDPTTGEVLASVQAGNAEDINRAVTAAEEAYTKRWSTYSPADRQVLLTEIAERIEARKEAFTKLETLDNGKPITEARHDIELVIDHFRYFAGAVRVTEGKTIPSGTDNHIQTLREPYGVVGQIIPWNFPLLMAAWKLGPALAAGNTVVLKPAEETPLSILELMREIDAVLPAGVVNVVTGFGAEAGSPLVKHRDVQKIAFTGSTEVGQGVIKNAADTITDLTLELGGKSPVVIYPDANLENAVDVTLNALVFNTGECCAAGTRVLVHEDIHDEFLDTFVAEIEDLTIGDPLLEATDLGPKVTQTELERTMRYIRWAREADAAILAGGEKPEDTALSNGYFVSPTVIGDLEHGSRPAQEEIFGPVETVFTWSSYDEMIELANEVEFGLAAGIITNDINQAYKTAKDIEAGNIWVNTYNEFPAGQPFGGYKKSGSGRETALETLEEYTQTKCINISLESVIHD</sequence>
<accession>A0A0K1IYF2</accession>
<dbReference type="FunFam" id="3.40.309.10:FF:000012">
    <property type="entry name" value="Betaine aldehyde dehydrogenase"/>
    <property type="match status" value="1"/>
</dbReference>
<dbReference type="Pfam" id="PF00171">
    <property type="entry name" value="Aldedh"/>
    <property type="match status" value="1"/>
</dbReference>
<dbReference type="Proteomes" id="UP000066124">
    <property type="component" value="Plasmid pHG1"/>
</dbReference>
<keyword evidence="7" id="KW-0614">Plasmid</keyword>
<organism evidence="7 8">
    <name type="scientific">Haloferax gibbonsii</name>
    <dbReference type="NCBI Taxonomy" id="35746"/>
    <lineage>
        <taxon>Archaea</taxon>
        <taxon>Methanobacteriati</taxon>
        <taxon>Methanobacteriota</taxon>
        <taxon>Stenosarchaea group</taxon>
        <taxon>Halobacteria</taxon>
        <taxon>Halobacteriales</taxon>
        <taxon>Haloferacaceae</taxon>
        <taxon>Haloferax</taxon>
    </lineage>
</organism>
<dbReference type="InterPro" id="IPR029510">
    <property type="entry name" value="Ald_DH_CS_GLU"/>
</dbReference>
<dbReference type="Gene3D" id="3.40.309.10">
    <property type="entry name" value="Aldehyde Dehydrogenase, Chain A, domain 2"/>
    <property type="match status" value="1"/>
</dbReference>
<evidence type="ECO:0000259" key="6">
    <source>
        <dbReference type="Pfam" id="PF00171"/>
    </source>
</evidence>
<dbReference type="Gene3D" id="3.40.605.10">
    <property type="entry name" value="Aldehyde Dehydrogenase, Chain A, domain 1"/>
    <property type="match status" value="1"/>
</dbReference>
<dbReference type="PROSITE" id="PS00687">
    <property type="entry name" value="ALDEHYDE_DEHYDR_GLU"/>
    <property type="match status" value="1"/>
</dbReference>
<name>A0A0K1IYF2_HALGI</name>
<dbReference type="SUPFAM" id="SSF53720">
    <property type="entry name" value="ALDH-like"/>
    <property type="match status" value="1"/>
</dbReference>
<dbReference type="InterPro" id="IPR016163">
    <property type="entry name" value="Ald_DH_C"/>
</dbReference>
<dbReference type="InterPro" id="IPR016162">
    <property type="entry name" value="Ald_DH_N"/>
</dbReference>
<proteinExistence type="inferred from homology"/>
<evidence type="ECO:0000313" key="7">
    <source>
        <dbReference type="EMBL" id="AKU09345.1"/>
    </source>
</evidence>
<evidence type="ECO:0000256" key="1">
    <source>
        <dbReference type="ARBA" id="ARBA00009986"/>
    </source>
</evidence>
<evidence type="ECO:0000256" key="4">
    <source>
        <dbReference type="PROSITE-ProRule" id="PRU10007"/>
    </source>
</evidence>